<keyword evidence="6" id="KW-1185">Reference proteome</keyword>
<reference evidence="4" key="2">
    <citation type="submission" date="2015-07" db="EMBL/GenBank/DDBJ databases">
        <title>MeaNS - Measles Nucleotide Surveillance Program.</title>
        <authorList>
            <person name="Tran T."/>
            <person name="Druce J."/>
        </authorList>
    </citation>
    <scope>NUCLEOTIDE SEQUENCE</scope>
    <source>
        <strain evidence="4">DSM 9887</strain>
    </source>
</reference>
<dbReference type="PANTHER" id="PTHR11786">
    <property type="entry name" value="N-HYDROXYARYLAMINE O-ACETYLTRANSFERASE"/>
    <property type="match status" value="1"/>
</dbReference>
<sequence>MSEINALFRNRIGLSETEPVTFESLGMVLDKTASHIPFENGCILQKDMSSITKDYLRTKMLVKKEGGLCYELNSLFYFFLIENGFQAVLTRGVVYKPATQQFLTIGRTHVTILLTHEGQTYVIDTGFGGNLPLQPVPLTGETISSRNGEFRVKQAATEYGNYVLEMKLAYKDTDWRIGYAFDSNKPVTNVSEFDEIQEIIANHAESPFNKTPLLTRFTNTGTITLTDSSFTQWVDGRMSKEQIDSERFKELRQQHFGINQ</sequence>
<dbReference type="RefSeq" id="WP_049737303.1">
    <property type="nucleotide sequence ID" value="NZ_BJON01000008.1"/>
</dbReference>
<accession>A0A0K9YXA5</accession>
<name>A0A0K9YXA5_9BACL</name>
<reference evidence="3 6" key="3">
    <citation type="submission" date="2019-06" db="EMBL/GenBank/DDBJ databases">
        <title>Whole genome shotgun sequence of Brevibacillus reuszeri NBRC 15719.</title>
        <authorList>
            <person name="Hosoyama A."/>
            <person name="Uohara A."/>
            <person name="Ohji S."/>
            <person name="Ichikawa N."/>
        </authorList>
    </citation>
    <scope>NUCLEOTIDE SEQUENCE [LARGE SCALE GENOMIC DNA]</scope>
    <source>
        <strain evidence="3 6">NBRC 15719</strain>
    </source>
</reference>
<dbReference type="Proteomes" id="UP000036834">
    <property type="component" value="Unassembled WGS sequence"/>
</dbReference>
<dbReference type="InterPro" id="IPR053710">
    <property type="entry name" value="Arylamine_NAT_domain_sf"/>
</dbReference>
<organism evidence="4 5">
    <name type="scientific">Brevibacillus reuszeri</name>
    <dbReference type="NCBI Taxonomy" id="54915"/>
    <lineage>
        <taxon>Bacteria</taxon>
        <taxon>Bacillati</taxon>
        <taxon>Bacillota</taxon>
        <taxon>Bacilli</taxon>
        <taxon>Bacillales</taxon>
        <taxon>Paenibacillaceae</taxon>
        <taxon>Brevibacillus</taxon>
    </lineage>
</organism>
<dbReference type="EMBL" id="LGIQ01000005">
    <property type="protein sequence ID" value="KNB73306.1"/>
    <property type="molecule type" value="Genomic_DNA"/>
</dbReference>
<dbReference type="OrthoDB" id="7181050at2"/>
<evidence type="ECO:0000256" key="1">
    <source>
        <dbReference type="ARBA" id="ARBA00006547"/>
    </source>
</evidence>
<evidence type="ECO:0000313" key="4">
    <source>
        <dbReference type="EMBL" id="KNB73306.1"/>
    </source>
</evidence>
<dbReference type="Pfam" id="PF00797">
    <property type="entry name" value="Acetyltransf_2"/>
    <property type="match status" value="1"/>
</dbReference>
<dbReference type="Gene3D" id="3.30.2140.20">
    <property type="match status" value="1"/>
</dbReference>
<dbReference type="STRING" id="54915.ADS79_04915"/>
<evidence type="ECO:0000313" key="6">
    <source>
        <dbReference type="Proteomes" id="UP000319578"/>
    </source>
</evidence>
<dbReference type="InterPro" id="IPR038765">
    <property type="entry name" value="Papain-like_cys_pep_sf"/>
</dbReference>
<dbReference type="EMBL" id="BJON01000008">
    <property type="protein sequence ID" value="GED68326.1"/>
    <property type="molecule type" value="Genomic_DNA"/>
</dbReference>
<dbReference type="PATRIC" id="fig|54915.3.peg.6378"/>
<dbReference type="Proteomes" id="UP000319578">
    <property type="component" value="Unassembled WGS sequence"/>
</dbReference>
<dbReference type="GO" id="GO:0016407">
    <property type="term" value="F:acetyltransferase activity"/>
    <property type="evidence" value="ECO:0007669"/>
    <property type="project" value="InterPro"/>
</dbReference>
<dbReference type="PRINTS" id="PR01543">
    <property type="entry name" value="ANATRNSFRASE"/>
</dbReference>
<dbReference type="SUPFAM" id="SSF54001">
    <property type="entry name" value="Cysteine proteinases"/>
    <property type="match status" value="1"/>
</dbReference>
<proteinExistence type="inferred from homology"/>
<evidence type="ECO:0000256" key="2">
    <source>
        <dbReference type="RuleBase" id="RU003452"/>
    </source>
</evidence>
<keyword evidence="4" id="KW-0808">Transferase</keyword>
<reference evidence="5" key="1">
    <citation type="submission" date="2015-07" db="EMBL/GenBank/DDBJ databases">
        <title>Genome sequencing project for genomic taxonomy and phylogenomics of Bacillus-like bacteria.</title>
        <authorList>
            <person name="Liu B."/>
            <person name="Wang J."/>
            <person name="Zhu Y."/>
            <person name="Liu G."/>
            <person name="Chen Q."/>
            <person name="Chen Z."/>
            <person name="Lan J."/>
            <person name="Che J."/>
            <person name="Ge C."/>
            <person name="Shi H."/>
            <person name="Pan Z."/>
            <person name="Liu X."/>
        </authorList>
    </citation>
    <scope>NUCLEOTIDE SEQUENCE [LARGE SCALE GENOMIC DNA]</scope>
    <source>
        <strain evidence="5">DSM 9887</strain>
    </source>
</reference>
<dbReference type="InterPro" id="IPR001447">
    <property type="entry name" value="Arylamine_N-AcTrfase"/>
</dbReference>
<dbReference type="AlphaFoldDB" id="A0A0K9YXA5"/>
<comment type="caution">
    <text evidence="4">The sequence shown here is derived from an EMBL/GenBank/DDBJ whole genome shotgun (WGS) entry which is preliminary data.</text>
</comment>
<evidence type="ECO:0000313" key="3">
    <source>
        <dbReference type="EMBL" id="GED68326.1"/>
    </source>
</evidence>
<dbReference type="PANTHER" id="PTHR11786:SF0">
    <property type="entry name" value="ARYLAMINE N-ACETYLTRANSFERASE 4-RELATED"/>
    <property type="match status" value="1"/>
</dbReference>
<comment type="similarity">
    <text evidence="1 2">Belongs to the arylamine N-acetyltransferase family.</text>
</comment>
<gene>
    <name evidence="4" type="ORF">ADS79_04915</name>
    <name evidence="3" type="ORF">BRE01_20280</name>
</gene>
<protein>
    <submittedName>
        <fullName evidence="4">Arylamine N-acetyltransferase</fullName>
    </submittedName>
    <submittedName>
        <fullName evidence="3">N-hydroxyarylamine O-acetyltransferase</fullName>
    </submittedName>
</protein>
<evidence type="ECO:0000313" key="5">
    <source>
        <dbReference type="Proteomes" id="UP000036834"/>
    </source>
</evidence>